<reference evidence="1" key="1">
    <citation type="submission" date="2021-01" db="EMBL/GenBank/DDBJ databases">
        <title>Adiantum capillus-veneris genome.</title>
        <authorList>
            <person name="Fang Y."/>
            <person name="Liao Q."/>
        </authorList>
    </citation>
    <scope>NUCLEOTIDE SEQUENCE</scope>
    <source>
        <strain evidence="1">H3</strain>
        <tissue evidence="1">Leaf</tissue>
    </source>
</reference>
<keyword evidence="2" id="KW-1185">Reference proteome</keyword>
<dbReference type="Proteomes" id="UP000886520">
    <property type="component" value="Chromosome 20"/>
</dbReference>
<name>A0A9D4UA83_ADICA</name>
<evidence type="ECO:0000313" key="1">
    <source>
        <dbReference type="EMBL" id="KAI5064127.1"/>
    </source>
</evidence>
<protein>
    <submittedName>
        <fullName evidence="1">Uncharacterized protein</fullName>
    </submittedName>
</protein>
<sequence>MQCPNCRQVEGGQWLFSSGCYLQPQLLRNSTSDEDYTYSGMLFDLLHYDVPLSHPSRRPPYVAHRQIPVESEYPSSTSRWRPELPPWNVRLNEIARPLASDLDSSPASGMYIQSSQTLNMHRAPLYGSVLSNSHMLEGPMPRQRMDEDDYVYRREPATGHWHAANRGAGDGDRELAFGVVALSNMGSIEQSTAASRFQDARYGQVGSAAYNTRRVGAYPSHTPSGHEWGNSHESVRRAFVANPYSAEVHHLHPLNRASNSHSYYDGHHLGARVPWL</sequence>
<comment type="caution">
    <text evidence="1">The sequence shown here is derived from an EMBL/GenBank/DDBJ whole genome shotgun (WGS) entry which is preliminary data.</text>
</comment>
<organism evidence="1 2">
    <name type="scientific">Adiantum capillus-veneris</name>
    <name type="common">Maidenhair fern</name>
    <dbReference type="NCBI Taxonomy" id="13818"/>
    <lineage>
        <taxon>Eukaryota</taxon>
        <taxon>Viridiplantae</taxon>
        <taxon>Streptophyta</taxon>
        <taxon>Embryophyta</taxon>
        <taxon>Tracheophyta</taxon>
        <taxon>Polypodiopsida</taxon>
        <taxon>Polypodiidae</taxon>
        <taxon>Polypodiales</taxon>
        <taxon>Pteridineae</taxon>
        <taxon>Pteridaceae</taxon>
        <taxon>Vittarioideae</taxon>
        <taxon>Adiantum</taxon>
    </lineage>
</organism>
<proteinExistence type="predicted"/>
<dbReference type="OrthoDB" id="8062037at2759"/>
<dbReference type="EMBL" id="JABFUD020000020">
    <property type="protein sequence ID" value="KAI5064127.1"/>
    <property type="molecule type" value="Genomic_DNA"/>
</dbReference>
<dbReference type="AlphaFoldDB" id="A0A9D4UA83"/>
<gene>
    <name evidence="1" type="ORF">GOP47_0020797</name>
</gene>
<evidence type="ECO:0000313" key="2">
    <source>
        <dbReference type="Proteomes" id="UP000886520"/>
    </source>
</evidence>
<accession>A0A9D4UA83</accession>